<dbReference type="InParanoid" id="A0A177CLD3"/>
<dbReference type="GeneID" id="28766308"/>
<gene>
    <name evidence="1" type="ORF">CC84DRAFT_1216596</name>
</gene>
<dbReference type="AlphaFoldDB" id="A0A177CLD3"/>
<name>A0A177CLD3_9PLEO</name>
<evidence type="ECO:0008006" key="3">
    <source>
        <dbReference type="Google" id="ProtNLM"/>
    </source>
</evidence>
<protein>
    <recommendedName>
        <fullName evidence="3">BTB domain-containing protein</fullName>
    </recommendedName>
</protein>
<accession>A0A177CLD3</accession>
<dbReference type="OrthoDB" id="3789421at2759"/>
<evidence type="ECO:0000313" key="2">
    <source>
        <dbReference type="Proteomes" id="UP000077069"/>
    </source>
</evidence>
<sequence length="121" mass="13787">MKQQALEFYVDGQNFTVHEDLIKQASSSWEPESLLRLPRGPWSGHELRGIPAWGFRGFVHWIYNNELPKEAMLKANRWCAAWLLGSITFVGSWSMTISRIRLSLTSSAHMRAVRLSPTVSG</sequence>
<dbReference type="EMBL" id="KV441551">
    <property type="protein sequence ID" value="OAG07678.1"/>
    <property type="molecule type" value="Genomic_DNA"/>
</dbReference>
<keyword evidence="2" id="KW-1185">Reference proteome</keyword>
<dbReference type="RefSeq" id="XP_018038043.1">
    <property type="nucleotide sequence ID" value="XM_018182822.1"/>
</dbReference>
<reference evidence="1 2" key="1">
    <citation type="submission" date="2016-05" db="EMBL/GenBank/DDBJ databases">
        <title>Comparative analysis of secretome profiles of manganese(II)-oxidizing ascomycete fungi.</title>
        <authorList>
            <consortium name="DOE Joint Genome Institute"/>
            <person name="Zeiner C.A."/>
            <person name="Purvine S.O."/>
            <person name="Zink E.M."/>
            <person name="Wu S."/>
            <person name="Pasa-Tolic L."/>
            <person name="Chaput D.L."/>
            <person name="Haridas S."/>
            <person name="Grigoriev I.V."/>
            <person name="Santelli C.M."/>
            <person name="Hansel C.M."/>
        </authorList>
    </citation>
    <scope>NUCLEOTIDE SEQUENCE [LARGE SCALE GENOMIC DNA]</scope>
    <source>
        <strain evidence="1 2">AP3s5-JAC2a</strain>
    </source>
</reference>
<evidence type="ECO:0000313" key="1">
    <source>
        <dbReference type="EMBL" id="OAG07678.1"/>
    </source>
</evidence>
<proteinExistence type="predicted"/>
<organism evidence="1 2">
    <name type="scientific">Paraphaeosphaeria sporulosa</name>
    <dbReference type="NCBI Taxonomy" id="1460663"/>
    <lineage>
        <taxon>Eukaryota</taxon>
        <taxon>Fungi</taxon>
        <taxon>Dikarya</taxon>
        <taxon>Ascomycota</taxon>
        <taxon>Pezizomycotina</taxon>
        <taxon>Dothideomycetes</taxon>
        <taxon>Pleosporomycetidae</taxon>
        <taxon>Pleosporales</taxon>
        <taxon>Massarineae</taxon>
        <taxon>Didymosphaeriaceae</taxon>
        <taxon>Paraphaeosphaeria</taxon>
    </lineage>
</organism>
<dbReference type="Proteomes" id="UP000077069">
    <property type="component" value="Unassembled WGS sequence"/>
</dbReference>